<proteinExistence type="predicted"/>
<dbReference type="Pfam" id="PF05712">
    <property type="entry name" value="MRG"/>
    <property type="match status" value="1"/>
</dbReference>
<organism evidence="8 9">
    <name type="scientific">Strongylocentrotus purpuratus</name>
    <name type="common">Purple sea urchin</name>
    <dbReference type="NCBI Taxonomy" id="7668"/>
    <lineage>
        <taxon>Eukaryota</taxon>
        <taxon>Metazoa</taxon>
        <taxon>Echinodermata</taxon>
        <taxon>Eleutherozoa</taxon>
        <taxon>Echinozoa</taxon>
        <taxon>Echinoidea</taxon>
        <taxon>Euechinoidea</taxon>
        <taxon>Echinacea</taxon>
        <taxon>Camarodonta</taxon>
        <taxon>Echinidea</taxon>
        <taxon>Strongylocentrotidae</taxon>
        <taxon>Strongylocentrotus</taxon>
    </lineage>
</organism>
<name>A0A7M7NVJ4_STRPU</name>
<protein>
    <recommendedName>
        <fullName evidence="7">Chromo domain-containing protein</fullName>
    </recommendedName>
</protein>
<feature type="compositionally biased region" description="Basic residues" evidence="6">
    <location>
        <begin position="430"/>
        <end position="439"/>
    </location>
</feature>
<evidence type="ECO:0000313" key="9">
    <source>
        <dbReference type="Proteomes" id="UP000007110"/>
    </source>
</evidence>
<keyword evidence="3" id="KW-0805">Transcription regulation</keyword>
<dbReference type="InterPro" id="IPR008676">
    <property type="entry name" value="MRG"/>
</dbReference>
<comment type="subcellular location">
    <subcellularLocation>
        <location evidence="1">Nucleus</location>
    </subcellularLocation>
</comment>
<dbReference type="GO" id="GO:0072487">
    <property type="term" value="C:MSL complex"/>
    <property type="evidence" value="ECO:0000318"/>
    <property type="project" value="GO_Central"/>
</dbReference>
<evidence type="ECO:0000256" key="4">
    <source>
        <dbReference type="ARBA" id="ARBA00023163"/>
    </source>
</evidence>
<feature type="region of interest" description="Disordered" evidence="6">
    <location>
        <begin position="115"/>
        <end position="143"/>
    </location>
</feature>
<dbReference type="OMA" id="YKGTPDK"/>
<dbReference type="InterPro" id="IPR053820">
    <property type="entry name" value="MSL3_chromo-like"/>
</dbReference>
<feature type="compositionally biased region" description="Polar residues" evidence="6">
    <location>
        <begin position="474"/>
        <end position="487"/>
    </location>
</feature>
<dbReference type="SUPFAM" id="SSF54160">
    <property type="entry name" value="Chromo domain-like"/>
    <property type="match status" value="1"/>
</dbReference>
<feature type="compositionally biased region" description="Basic and acidic residues" evidence="6">
    <location>
        <begin position="337"/>
        <end position="353"/>
    </location>
</feature>
<feature type="region of interest" description="Disordered" evidence="6">
    <location>
        <begin position="279"/>
        <end position="503"/>
    </location>
</feature>
<dbReference type="EnsemblMetazoa" id="XM_030986200">
    <property type="protein sequence ID" value="XP_030842060"/>
    <property type="gene ID" value="LOC593041"/>
</dbReference>
<feature type="compositionally biased region" description="Low complexity" evidence="6">
    <location>
        <begin position="463"/>
        <end position="473"/>
    </location>
</feature>
<reference evidence="9" key="1">
    <citation type="submission" date="2015-02" db="EMBL/GenBank/DDBJ databases">
        <title>Genome sequencing for Strongylocentrotus purpuratus.</title>
        <authorList>
            <person name="Murali S."/>
            <person name="Liu Y."/>
            <person name="Vee V."/>
            <person name="English A."/>
            <person name="Wang M."/>
            <person name="Skinner E."/>
            <person name="Han Y."/>
            <person name="Muzny D.M."/>
            <person name="Worley K.C."/>
            <person name="Gibbs R.A."/>
        </authorList>
    </citation>
    <scope>NUCLEOTIDE SEQUENCE</scope>
</reference>
<dbReference type="RefSeq" id="XP_030842060.1">
    <property type="nucleotide sequence ID" value="XM_030986200.1"/>
</dbReference>
<dbReference type="GO" id="GO:0006325">
    <property type="term" value="P:chromatin organization"/>
    <property type="evidence" value="ECO:0007669"/>
    <property type="project" value="UniProtKB-KW"/>
</dbReference>
<dbReference type="InterPro" id="IPR016197">
    <property type="entry name" value="Chromo-like_dom_sf"/>
</dbReference>
<feature type="compositionally biased region" description="Low complexity" evidence="6">
    <location>
        <begin position="121"/>
        <end position="135"/>
    </location>
</feature>
<evidence type="ECO:0000256" key="5">
    <source>
        <dbReference type="ARBA" id="ARBA00023242"/>
    </source>
</evidence>
<dbReference type="GeneID" id="593041"/>
<dbReference type="InterPro" id="IPR026541">
    <property type="entry name" value="MRG_dom"/>
</dbReference>
<dbReference type="Gene3D" id="2.30.30.140">
    <property type="match status" value="1"/>
</dbReference>
<keyword evidence="4" id="KW-0804">Transcription</keyword>
<evidence type="ECO:0000256" key="2">
    <source>
        <dbReference type="ARBA" id="ARBA00022853"/>
    </source>
</evidence>
<dbReference type="GO" id="GO:0006355">
    <property type="term" value="P:regulation of DNA-templated transcription"/>
    <property type="evidence" value="ECO:0007669"/>
    <property type="project" value="InterPro"/>
</dbReference>
<feature type="domain" description="Chromo" evidence="7">
    <location>
        <begin position="12"/>
        <end position="89"/>
    </location>
</feature>
<dbReference type="KEGG" id="spu:593041"/>
<dbReference type="GO" id="GO:0005634">
    <property type="term" value="C:nucleus"/>
    <property type="evidence" value="ECO:0007669"/>
    <property type="project" value="UniProtKB-SubCell"/>
</dbReference>
<dbReference type="InParanoid" id="A0A7M7NVJ4"/>
<feature type="compositionally biased region" description="Low complexity" evidence="6">
    <location>
        <begin position="397"/>
        <end position="408"/>
    </location>
</feature>
<evidence type="ECO:0000256" key="3">
    <source>
        <dbReference type="ARBA" id="ARBA00023015"/>
    </source>
</evidence>
<dbReference type="CTD" id="10943"/>
<dbReference type="PANTHER" id="PTHR10880:SF15">
    <property type="entry name" value="MSL COMPLEX SUBUNIT 3"/>
    <property type="match status" value="1"/>
</dbReference>
<dbReference type="Gene3D" id="1.10.274.30">
    <property type="entry name" value="MRG domain"/>
    <property type="match status" value="2"/>
</dbReference>
<dbReference type="Proteomes" id="UP000007110">
    <property type="component" value="Unassembled WGS sequence"/>
</dbReference>
<evidence type="ECO:0000313" key="8">
    <source>
        <dbReference type="EnsemblMetazoa" id="XP_030842060"/>
    </source>
</evidence>
<dbReference type="InterPro" id="IPR038217">
    <property type="entry name" value="MRG_C_sf"/>
</dbReference>
<dbReference type="PROSITE" id="PS51640">
    <property type="entry name" value="MRG"/>
    <property type="match status" value="1"/>
</dbReference>
<dbReference type="OrthoDB" id="10044771at2759"/>
<feature type="compositionally biased region" description="Polar residues" evidence="6">
    <location>
        <begin position="295"/>
        <end position="312"/>
    </location>
</feature>
<dbReference type="AlphaFoldDB" id="A0A7M7NVJ4"/>
<keyword evidence="9" id="KW-1185">Reference proteome</keyword>
<evidence type="ECO:0000256" key="6">
    <source>
        <dbReference type="SAM" id="MobiDB-lite"/>
    </source>
</evidence>
<dbReference type="GO" id="GO:0035267">
    <property type="term" value="C:NuA4 histone acetyltransferase complex"/>
    <property type="evidence" value="ECO:0000318"/>
    <property type="project" value="GO_Central"/>
</dbReference>
<dbReference type="PANTHER" id="PTHR10880">
    <property type="entry name" value="MORTALITY FACTOR 4-LIKE PROTEIN"/>
    <property type="match status" value="1"/>
</dbReference>
<dbReference type="SMART" id="SM00298">
    <property type="entry name" value="CHROMO"/>
    <property type="match status" value="1"/>
</dbReference>
<dbReference type="Pfam" id="PF22732">
    <property type="entry name" value="MSL3_chromo-like"/>
    <property type="match status" value="1"/>
</dbReference>
<evidence type="ECO:0000259" key="7">
    <source>
        <dbReference type="SMART" id="SM00298"/>
    </source>
</evidence>
<sequence>MIATRGLKAPSFGVGERVLCFEPDPTKVRVLYDSKILKVDWTRDSAGKRVPEYLVHFNGWNHSWDRWAPEHFILKYTDESLELQEKLQKEAEEKMRKKRRKRTWSEILEEAREKREKMAKENSASSAEDSSVGSSDSEDDDDDEAVEVPITFPEALHAKLEDDCYFITSKKQLVKLPPDHTALSLMEAYVKDFAYRCQAHNVRVHLRQQGTAGMPVCLTTPNANNGDSVQPPPLPQYNVDLCREVMDGIRILFDFLLPTNLLYDCERAQYNGRYAQRPVKTNGVKDDPTKIKPCTNGNVRATRRWSMSSSTKEVLPPVLEPQTTGPDNSPPVLKPEAALDGKKEKQEPAPERRITRRSSTSSFSQSPPPPPPAPSSTRALRSSDGQRRRSADTKMLSSSTTATTTTSAYNKRDEADTTTTTTKELTNHHPPSRSLRHSSRLASSSSSTTPSPPVITNMDSIPSLEASAATSASQTPQVLSNGDTNDSMKLRGGRGSLSTADVGKIPQTAELSIKQEESDDGVFSIEKNCWKLLPDCANYNGAEPPCRVYGAQHLLRLFVKLPEILGRMDLPPKKLKPLVKHIEMFLRWLSATEQLLEYFPDKAYGGEAKALRDRGEFKTKRTLAAK</sequence>
<accession>A0A7M7NVJ4</accession>
<dbReference type="InterPro" id="IPR000953">
    <property type="entry name" value="Chromo/chromo_shadow_dom"/>
</dbReference>
<feature type="compositionally biased region" description="Low complexity" evidence="6">
    <location>
        <begin position="440"/>
        <end position="449"/>
    </location>
</feature>
<keyword evidence="5" id="KW-0539">Nucleus</keyword>
<keyword evidence="2" id="KW-0156">Chromatin regulator</keyword>
<dbReference type="FunFam" id="2.30.30.140:FF:000042">
    <property type="entry name" value="male-specific lethal 3 homolog"/>
    <property type="match status" value="1"/>
</dbReference>
<evidence type="ECO:0000256" key="1">
    <source>
        <dbReference type="ARBA" id="ARBA00004123"/>
    </source>
</evidence>
<reference evidence="8" key="2">
    <citation type="submission" date="2021-01" db="UniProtKB">
        <authorList>
            <consortium name="EnsemblMetazoa"/>
        </authorList>
    </citation>
    <scope>IDENTIFICATION</scope>
</reference>
<feature type="compositionally biased region" description="Low complexity" evidence="6">
    <location>
        <begin position="417"/>
        <end position="429"/>
    </location>
</feature>